<accession>A0A8J6N073</accession>
<dbReference type="Pfam" id="PF00211">
    <property type="entry name" value="Guanylate_cyc"/>
    <property type="match status" value="1"/>
</dbReference>
<dbReference type="GO" id="GO:0035556">
    <property type="term" value="P:intracellular signal transduction"/>
    <property type="evidence" value="ECO:0007669"/>
    <property type="project" value="InterPro"/>
</dbReference>
<evidence type="ECO:0000259" key="2">
    <source>
        <dbReference type="PROSITE" id="PS50125"/>
    </source>
</evidence>
<dbReference type="SUPFAM" id="SSF55073">
    <property type="entry name" value="Nucleotide cyclase"/>
    <property type="match status" value="1"/>
</dbReference>
<dbReference type="InterPro" id="IPR007890">
    <property type="entry name" value="CHASE2"/>
</dbReference>
<feature type="transmembrane region" description="Helical" evidence="1">
    <location>
        <begin position="521"/>
        <end position="542"/>
    </location>
</feature>
<reference evidence="3 4" key="1">
    <citation type="submission" date="2020-08" db="EMBL/GenBank/DDBJ databases">
        <title>Bridging the membrane lipid divide: bacteria of the FCB group superphylum have the potential to synthesize archaeal ether lipids.</title>
        <authorList>
            <person name="Villanueva L."/>
            <person name="Von Meijenfeldt F.A.B."/>
            <person name="Westbye A.B."/>
            <person name="Yadav S."/>
            <person name="Hopmans E.C."/>
            <person name="Dutilh B.E."/>
            <person name="Sinninghe Damste J.S."/>
        </authorList>
    </citation>
    <scope>NUCLEOTIDE SEQUENCE [LARGE SCALE GENOMIC DNA]</scope>
    <source>
        <strain evidence="3">NIOZ-UU27</strain>
    </source>
</reference>
<dbReference type="CDD" id="cd07302">
    <property type="entry name" value="CHD"/>
    <property type="match status" value="1"/>
</dbReference>
<dbReference type="InterPro" id="IPR029787">
    <property type="entry name" value="Nucleotide_cyclase"/>
</dbReference>
<keyword evidence="1" id="KW-0472">Membrane</keyword>
<dbReference type="PROSITE" id="PS50125">
    <property type="entry name" value="GUANYLATE_CYCLASE_2"/>
    <property type="match status" value="1"/>
</dbReference>
<evidence type="ECO:0000256" key="1">
    <source>
        <dbReference type="SAM" id="Phobius"/>
    </source>
</evidence>
<keyword evidence="1" id="KW-0812">Transmembrane</keyword>
<name>A0A8J6N073_9DELT</name>
<dbReference type="Gene3D" id="3.30.70.1230">
    <property type="entry name" value="Nucleotide cyclase"/>
    <property type="match status" value="1"/>
</dbReference>
<organism evidence="3 4">
    <name type="scientific">Candidatus Desulfacyla euxinica</name>
    <dbReference type="NCBI Taxonomy" id="2841693"/>
    <lineage>
        <taxon>Bacteria</taxon>
        <taxon>Deltaproteobacteria</taxon>
        <taxon>Candidatus Desulfacyla</taxon>
    </lineage>
</organism>
<protein>
    <submittedName>
        <fullName evidence="3">CHASE2 domain-containing protein</fullName>
    </submittedName>
</protein>
<dbReference type="Pfam" id="PF05226">
    <property type="entry name" value="CHASE2"/>
    <property type="match status" value="1"/>
</dbReference>
<feature type="domain" description="Guanylate cyclase" evidence="2">
    <location>
        <begin position="9"/>
        <end position="123"/>
    </location>
</feature>
<dbReference type="PANTHER" id="PTHR43081">
    <property type="entry name" value="ADENYLATE CYCLASE, TERMINAL-DIFFERENTIATION SPECIFIC-RELATED"/>
    <property type="match status" value="1"/>
</dbReference>
<comment type="caution">
    <text evidence="3">The sequence shown here is derived from an EMBL/GenBank/DDBJ whole genome shotgun (WGS) entry which is preliminary data.</text>
</comment>
<dbReference type="SMART" id="SM01080">
    <property type="entry name" value="CHASE2"/>
    <property type="match status" value="1"/>
</dbReference>
<keyword evidence="1" id="KW-1133">Transmembrane helix</keyword>
<dbReference type="Proteomes" id="UP000650524">
    <property type="component" value="Unassembled WGS sequence"/>
</dbReference>
<sequence length="602" mass="68614">MDLQRKLAAILSADVKGYSRLMGDDEEATVRTITAYREVMYTLIQRHRGRVVDAPGDNVLAEFSSAVNAVQCAIKIQEALESENSELPDQRKMMFRIGINIGDVIIEGEEIYGDGVNIAARLESLGDPGGICISGTVYDQVKRKLALRYDFMGEQNVKNIAEPVRAYRLLWRDEDIAKGADKKRGPRKQPARPRTKKGLLKSIIITCFLMIVIMPLINHLKINLLTKIWQCRLTLLSNSMDVTVVTIEKDENKKMIVKNGKNDVPSFAKDPKLWRRYHSKVIKNLYKMGAGVVGFDFWFSPAYDDPTKQATKEFIKSLKWAEKKDFPVVLGQFRNAQDQGIYSEADWGYISVYRDLTWINEVTYLMSWDKLDLSGVKMGKPSFFVQTLAKKLRLNPTLEDGGVRLIGKTIPRRLWLAFSRTPFVRVPYHEVYNGVADKNLFSGKIVLIGLWMKDTDFFKVPFSPTDFTPHANKDSYGMPGVFLFANAINQIVNGYFHIEINDEWSWPTGRKWFSVVNLESLLFLLVETIMTCILLSLIYVLAERKRDKKFTYSLLGVATILFIMVLAITPILFGLANFLCASLLFIIMVHRFRGSGFKKIEG</sequence>
<feature type="transmembrane region" description="Helical" evidence="1">
    <location>
        <begin position="198"/>
        <end position="217"/>
    </location>
</feature>
<evidence type="ECO:0000313" key="4">
    <source>
        <dbReference type="Proteomes" id="UP000650524"/>
    </source>
</evidence>
<feature type="transmembrane region" description="Helical" evidence="1">
    <location>
        <begin position="554"/>
        <end position="587"/>
    </location>
</feature>
<dbReference type="GO" id="GO:0006171">
    <property type="term" value="P:cAMP biosynthetic process"/>
    <property type="evidence" value="ECO:0007669"/>
    <property type="project" value="TreeGrafter"/>
</dbReference>
<proteinExistence type="predicted"/>
<dbReference type="EMBL" id="JACNJD010000205">
    <property type="protein sequence ID" value="MBC8177376.1"/>
    <property type="molecule type" value="Genomic_DNA"/>
</dbReference>
<dbReference type="InterPro" id="IPR001054">
    <property type="entry name" value="A/G_cyclase"/>
</dbReference>
<dbReference type="InterPro" id="IPR050697">
    <property type="entry name" value="Adenylyl/Guanylyl_Cyclase_3/4"/>
</dbReference>
<evidence type="ECO:0000313" key="3">
    <source>
        <dbReference type="EMBL" id="MBC8177376.1"/>
    </source>
</evidence>
<dbReference type="AlphaFoldDB" id="A0A8J6N073"/>
<dbReference type="PANTHER" id="PTHR43081:SF19">
    <property type="entry name" value="PH-SENSITIVE ADENYLATE CYCLASE RV1264"/>
    <property type="match status" value="1"/>
</dbReference>
<dbReference type="GO" id="GO:0004016">
    <property type="term" value="F:adenylate cyclase activity"/>
    <property type="evidence" value="ECO:0007669"/>
    <property type="project" value="UniProtKB-ARBA"/>
</dbReference>
<gene>
    <name evidence="3" type="ORF">H8E19_08210</name>
</gene>